<proteinExistence type="predicted"/>
<protein>
    <submittedName>
        <fullName evidence="1">Uncharacterized protein</fullName>
    </submittedName>
</protein>
<dbReference type="EMBL" id="JAWDGP010005184">
    <property type="protein sequence ID" value="KAK3758946.1"/>
    <property type="molecule type" value="Genomic_DNA"/>
</dbReference>
<gene>
    <name evidence="1" type="ORF">RRG08_015192</name>
</gene>
<evidence type="ECO:0000313" key="2">
    <source>
        <dbReference type="Proteomes" id="UP001283361"/>
    </source>
</evidence>
<keyword evidence="2" id="KW-1185">Reference proteome</keyword>
<sequence length="193" mass="22491">MVKANVCRMTEYLSEQEKKFGWILTGSWELEGRQKNSLRHQILCIMDITEHFDHHFWNLVIIEIEDGSKGNKRQQCNVKTEVVKKFNESIFFENDRYVFHLPSKPDQKEKLMDNKALVIKRTDNLKNLLDQLLTVFSIGLEFVGSELSMLSFGMRRAIGLELDGSEMSQFSFRMRRPNGLDFAGYEMSLISLG</sequence>
<comment type="caution">
    <text evidence="1">The sequence shown here is derived from an EMBL/GenBank/DDBJ whole genome shotgun (WGS) entry which is preliminary data.</text>
</comment>
<name>A0AAE0YYF8_9GAST</name>
<evidence type="ECO:0000313" key="1">
    <source>
        <dbReference type="EMBL" id="KAK3758946.1"/>
    </source>
</evidence>
<organism evidence="1 2">
    <name type="scientific">Elysia crispata</name>
    <name type="common">lettuce slug</name>
    <dbReference type="NCBI Taxonomy" id="231223"/>
    <lineage>
        <taxon>Eukaryota</taxon>
        <taxon>Metazoa</taxon>
        <taxon>Spiralia</taxon>
        <taxon>Lophotrochozoa</taxon>
        <taxon>Mollusca</taxon>
        <taxon>Gastropoda</taxon>
        <taxon>Heterobranchia</taxon>
        <taxon>Euthyneura</taxon>
        <taxon>Panpulmonata</taxon>
        <taxon>Sacoglossa</taxon>
        <taxon>Placobranchoidea</taxon>
        <taxon>Plakobranchidae</taxon>
        <taxon>Elysia</taxon>
    </lineage>
</organism>
<reference evidence="1" key="1">
    <citation type="journal article" date="2023" name="G3 (Bethesda)">
        <title>A reference genome for the long-term kleptoplast-retaining sea slug Elysia crispata morphotype clarki.</title>
        <authorList>
            <person name="Eastman K.E."/>
            <person name="Pendleton A.L."/>
            <person name="Shaikh M.A."/>
            <person name="Suttiyut T."/>
            <person name="Ogas R."/>
            <person name="Tomko P."/>
            <person name="Gavelis G."/>
            <person name="Widhalm J.R."/>
            <person name="Wisecaver J.H."/>
        </authorList>
    </citation>
    <scope>NUCLEOTIDE SEQUENCE</scope>
    <source>
        <strain evidence="1">ECLA1</strain>
    </source>
</reference>
<dbReference type="Proteomes" id="UP001283361">
    <property type="component" value="Unassembled WGS sequence"/>
</dbReference>
<accession>A0AAE0YYF8</accession>
<dbReference type="AlphaFoldDB" id="A0AAE0YYF8"/>